<name>A0A381QLC2_9ZZZZ</name>
<proteinExistence type="predicted"/>
<dbReference type="EMBL" id="UINC01001403">
    <property type="protein sequence ID" value="SUZ79840.1"/>
    <property type="molecule type" value="Genomic_DNA"/>
</dbReference>
<protein>
    <submittedName>
        <fullName evidence="1">Uncharacterized protein</fullName>
    </submittedName>
</protein>
<accession>A0A381QLC2</accession>
<sequence length="26" mass="3167">MVSHQKIKTAAQARKYTKQHYYDEKI</sequence>
<gene>
    <name evidence="1" type="ORF">METZ01_LOCUS32694</name>
</gene>
<dbReference type="AlphaFoldDB" id="A0A381QLC2"/>
<organism evidence="1">
    <name type="scientific">marine metagenome</name>
    <dbReference type="NCBI Taxonomy" id="408172"/>
    <lineage>
        <taxon>unclassified sequences</taxon>
        <taxon>metagenomes</taxon>
        <taxon>ecological metagenomes</taxon>
    </lineage>
</organism>
<evidence type="ECO:0000313" key="1">
    <source>
        <dbReference type="EMBL" id="SUZ79840.1"/>
    </source>
</evidence>
<reference evidence="1" key="1">
    <citation type="submission" date="2018-05" db="EMBL/GenBank/DDBJ databases">
        <authorList>
            <person name="Lanie J.A."/>
            <person name="Ng W.-L."/>
            <person name="Kazmierczak K.M."/>
            <person name="Andrzejewski T.M."/>
            <person name="Davidsen T.M."/>
            <person name="Wayne K.J."/>
            <person name="Tettelin H."/>
            <person name="Glass J.I."/>
            <person name="Rusch D."/>
            <person name="Podicherti R."/>
            <person name="Tsui H.-C.T."/>
            <person name="Winkler M.E."/>
        </authorList>
    </citation>
    <scope>NUCLEOTIDE SEQUENCE</scope>
</reference>